<dbReference type="Proteomes" id="UP000054217">
    <property type="component" value="Unassembled WGS sequence"/>
</dbReference>
<keyword evidence="1" id="KW-0732">Signal</keyword>
<dbReference type="EMBL" id="KN831944">
    <property type="protein sequence ID" value="KIO15169.1"/>
    <property type="molecule type" value="Genomic_DNA"/>
</dbReference>
<name>A0A0C3Q027_PISTI</name>
<sequence length="98" mass="11067">MLLGFGVLLQLAQRARCLYSFEKEGLYQAYDILVSAGWPDLSVRELDELMGRCLRGCTESEIILCKIGWNGSVDLVGNGFAYSFGCQSVRFFRWPCDL</sequence>
<organism evidence="2 3">
    <name type="scientific">Pisolithus tinctorius Marx 270</name>
    <dbReference type="NCBI Taxonomy" id="870435"/>
    <lineage>
        <taxon>Eukaryota</taxon>
        <taxon>Fungi</taxon>
        <taxon>Dikarya</taxon>
        <taxon>Basidiomycota</taxon>
        <taxon>Agaricomycotina</taxon>
        <taxon>Agaricomycetes</taxon>
        <taxon>Agaricomycetidae</taxon>
        <taxon>Boletales</taxon>
        <taxon>Sclerodermatineae</taxon>
        <taxon>Pisolithaceae</taxon>
        <taxon>Pisolithus</taxon>
    </lineage>
</organism>
<dbReference type="HOGENOM" id="CLU_2334490_0_0_1"/>
<reference evidence="2 3" key="1">
    <citation type="submission" date="2014-04" db="EMBL/GenBank/DDBJ databases">
        <authorList>
            <consortium name="DOE Joint Genome Institute"/>
            <person name="Kuo A."/>
            <person name="Kohler A."/>
            <person name="Costa M.D."/>
            <person name="Nagy L.G."/>
            <person name="Floudas D."/>
            <person name="Copeland A."/>
            <person name="Barry K.W."/>
            <person name="Cichocki N."/>
            <person name="Veneault-Fourrey C."/>
            <person name="LaButti K."/>
            <person name="Lindquist E.A."/>
            <person name="Lipzen A."/>
            <person name="Lundell T."/>
            <person name="Morin E."/>
            <person name="Murat C."/>
            <person name="Sun H."/>
            <person name="Tunlid A."/>
            <person name="Henrissat B."/>
            <person name="Grigoriev I.V."/>
            <person name="Hibbett D.S."/>
            <person name="Martin F."/>
            <person name="Nordberg H.P."/>
            <person name="Cantor M.N."/>
            <person name="Hua S.X."/>
        </authorList>
    </citation>
    <scope>NUCLEOTIDE SEQUENCE [LARGE SCALE GENOMIC DNA]</scope>
    <source>
        <strain evidence="2 3">Marx 270</strain>
    </source>
</reference>
<dbReference type="InParanoid" id="A0A0C3Q027"/>
<evidence type="ECO:0000313" key="2">
    <source>
        <dbReference type="EMBL" id="KIO15169.1"/>
    </source>
</evidence>
<evidence type="ECO:0000313" key="3">
    <source>
        <dbReference type="Proteomes" id="UP000054217"/>
    </source>
</evidence>
<feature type="chain" id="PRO_5002168472" evidence="1">
    <location>
        <begin position="18"/>
        <end position="98"/>
    </location>
</feature>
<proteinExistence type="predicted"/>
<reference evidence="3" key="2">
    <citation type="submission" date="2015-01" db="EMBL/GenBank/DDBJ databases">
        <title>Evolutionary Origins and Diversification of the Mycorrhizal Mutualists.</title>
        <authorList>
            <consortium name="DOE Joint Genome Institute"/>
            <consortium name="Mycorrhizal Genomics Consortium"/>
            <person name="Kohler A."/>
            <person name="Kuo A."/>
            <person name="Nagy L.G."/>
            <person name="Floudas D."/>
            <person name="Copeland A."/>
            <person name="Barry K.W."/>
            <person name="Cichocki N."/>
            <person name="Veneault-Fourrey C."/>
            <person name="LaButti K."/>
            <person name="Lindquist E.A."/>
            <person name="Lipzen A."/>
            <person name="Lundell T."/>
            <person name="Morin E."/>
            <person name="Murat C."/>
            <person name="Riley R."/>
            <person name="Ohm R."/>
            <person name="Sun H."/>
            <person name="Tunlid A."/>
            <person name="Henrissat B."/>
            <person name="Grigoriev I.V."/>
            <person name="Hibbett D.S."/>
            <person name="Martin F."/>
        </authorList>
    </citation>
    <scope>NUCLEOTIDE SEQUENCE [LARGE SCALE GENOMIC DNA]</scope>
    <source>
        <strain evidence="3">Marx 270</strain>
    </source>
</reference>
<keyword evidence="3" id="KW-1185">Reference proteome</keyword>
<protein>
    <submittedName>
        <fullName evidence="2">Uncharacterized protein</fullName>
    </submittedName>
</protein>
<gene>
    <name evidence="2" type="ORF">M404DRAFT_991877</name>
</gene>
<evidence type="ECO:0000256" key="1">
    <source>
        <dbReference type="SAM" id="SignalP"/>
    </source>
</evidence>
<feature type="signal peptide" evidence="1">
    <location>
        <begin position="1"/>
        <end position="17"/>
    </location>
</feature>
<accession>A0A0C3Q027</accession>
<dbReference type="AlphaFoldDB" id="A0A0C3Q027"/>